<feature type="transmembrane region" description="Helical" evidence="8">
    <location>
        <begin position="251"/>
        <end position="269"/>
    </location>
</feature>
<evidence type="ECO:0000256" key="1">
    <source>
        <dbReference type="ARBA" id="ARBA00004651"/>
    </source>
</evidence>
<feature type="transmembrane region" description="Helical" evidence="8">
    <location>
        <begin position="44"/>
        <end position="63"/>
    </location>
</feature>
<dbReference type="NCBIfam" id="TIGR00710">
    <property type="entry name" value="efflux_Bcr_CflA"/>
    <property type="match status" value="1"/>
</dbReference>
<evidence type="ECO:0000313" key="10">
    <source>
        <dbReference type="EMBL" id="UTV28876.1"/>
    </source>
</evidence>
<reference evidence="10" key="1">
    <citation type="submission" date="2022-07" db="EMBL/GenBank/DDBJ databases">
        <title>Genome sequencing of Photobacterium atrarenae GJH2-4.</title>
        <authorList>
            <person name="Park S.-J."/>
        </authorList>
    </citation>
    <scope>NUCLEOTIDE SEQUENCE</scope>
    <source>
        <strain evidence="10">GJH2-4</strain>
    </source>
</reference>
<feature type="transmembrane region" description="Helical" evidence="8">
    <location>
        <begin position="212"/>
        <end position="231"/>
    </location>
</feature>
<gene>
    <name evidence="10" type="primary">punC</name>
    <name evidence="10" type="ORF">NNL38_06490</name>
</gene>
<dbReference type="CDD" id="cd17320">
    <property type="entry name" value="MFS_MdfA_MDR_like"/>
    <property type="match status" value="1"/>
</dbReference>
<dbReference type="InterPro" id="IPR011701">
    <property type="entry name" value="MFS"/>
</dbReference>
<comment type="subcellular location">
    <subcellularLocation>
        <location evidence="8">Cell inner membrane</location>
        <topology evidence="8">Multi-pass membrane protein</topology>
    </subcellularLocation>
    <subcellularLocation>
        <location evidence="1">Cell membrane</location>
        <topology evidence="1">Multi-pass membrane protein</topology>
    </subcellularLocation>
</comment>
<dbReference type="PANTHER" id="PTHR23502:SF162">
    <property type="entry name" value="INNER MEMBRANE TRANSPORT PROTEIN YDHC"/>
    <property type="match status" value="1"/>
</dbReference>
<evidence type="ECO:0000256" key="4">
    <source>
        <dbReference type="ARBA" id="ARBA00022475"/>
    </source>
</evidence>
<feature type="transmembrane region" description="Helical" evidence="8">
    <location>
        <begin position="304"/>
        <end position="326"/>
    </location>
</feature>
<feature type="transmembrane region" description="Helical" evidence="8">
    <location>
        <begin position="100"/>
        <end position="121"/>
    </location>
</feature>
<comment type="similarity">
    <text evidence="2 8">Belongs to the major facilitator superfamily. Bcr/CmlA family.</text>
</comment>
<dbReference type="Pfam" id="PF07690">
    <property type="entry name" value="MFS_1"/>
    <property type="match status" value="1"/>
</dbReference>
<dbReference type="Proteomes" id="UP001057998">
    <property type="component" value="Chromosome 1"/>
</dbReference>
<feature type="transmembrane region" description="Helical" evidence="8">
    <location>
        <begin position="12"/>
        <end position="32"/>
    </location>
</feature>
<proteinExistence type="inferred from homology"/>
<evidence type="ECO:0000259" key="9">
    <source>
        <dbReference type="PROSITE" id="PS50850"/>
    </source>
</evidence>
<dbReference type="PANTHER" id="PTHR23502">
    <property type="entry name" value="MAJOR FACILITATOR SUPERFAMILY"/>
    <property type="match status" value="1"/>
</dbReference>
<evidence type="ECO:0000256" key="8">
    <source>
        <dbReference type="RuleBase" id="RU365088"/>
    </source>
</evidence>
<feature type="transmembrane region" description="Helical" evidence="8">
    <location>
        <begin position="281"/>
        <end position="298"/>
    </location>
</feature>
<evidence type="ECO:0000256" key="2">
    <source>
        <dbReference type="ARBA" id="ARBA00006236"/>
    </source>
</evidence>
<keyword evidence="7 8" id="KW-0472">Membrane</keyword>
<feature type="transmembrane region" description="Helical" evidence="8">
    <location>
        <begin position="338"/>
        <end position="359"/>
    </location>
</feature>
<evidence type="ECO:0000256" key="5">
    <source>
        <dbReference type="ARBA" id="ARBA00022692"/>
    </source>
</evidence>
<dbReference type="EMBL" id="CP101508">
    <property type="protein sequence ID" value="UTV28876.1"/>
    <property type="molecule type" value="Genomic_DNA"/>
</dbReference>
<keyword evidence="8" id="KW-0997">Cell inner membrane</keyword>
<evidence type="ECO:0000256" key="7">
    <source>
        <dbReference type="ARBA" id="ARBA00023136"/>
    </source>
</evidence>
<feature type="transmembrane region" description="Helical" evidence="8">
    <location>
        <begin position="75"/>
        <end position="94"/>
    </location>
</feature>
<dbReference type="RefSeq" id="WP_255390195.1">
    <property type="nucleotide sequence ID" value="NZ_CP101508.1"/>
</dbReference>
<keyword evidence="3 8" id="KW-0813">Transport</keyword>
<dbReference type="InterPro" id="IPR004812">
    <property type="entry name" value="Efflux_drug-R_Bcr/CmlA"/>
</dbReference>
<feature type="transmembrane region" description="Helical" evidence="8">
    <location>
        <begin position="161"/>
        <end position="180"/>
    </location>
</feature>
<keyword evidence="4" id="KW-1003">Cell membrane</keyword>
<dbReference type="SUPFAM" id="SSF103473">
    <property type="entry name" value="MFS general substrate transporter"/>
    <property type="match status" value="1"/>
</dbReference>
<evidence type="ECO:0000256" key="3">
    <source>
        <dbReference type="ARBA" id="ARBA00022448"/>
    </source>
</evidence>
<name>A0ABY5GI95_9GAMM</name>
<sequence length="410" mass="44088">MNTQPSKITLIWFAFLSMLGFLATDMYLPAFATMQTEFNTSQSLIGLSLSIFLLGMALGQLIYGPLSDRIGRIKVLMGGMMLFSVASLLCAFAPSIEVMLIARFAQALGACSATVIWQAVVVDRYEGKVSERVFATIMPLVALSPALAPLAGAMLEGQFGWRSIFIVLVAFGIILSVMTLKESESAKMDKKQEKVLTQLQRDYRQILSSKKFVGNMLIFAACSAAFFAYLTGSPFVMSAMGYSGADIGLSYAPQTAAFIIGGYGCRALLSKFDGQRVLPWLLKLFIGSVTVMLLIAFNTEPTTIWPILAPFCLLAVANGAIYPIVISKALEDFKNCSATAAGLLNFLQTAVCFAASGLVSAFSAYSLHTVTVAMFVTGFIALAGFALVVRSRRQTPQQAAMAEQAANEAH</sequence>
<keyword evidence="11" id="KW-1185">Reference proteome</keyword>
<dbReference type="Gene3D" id="1.20.1720.10">
    <property type="entry name" value="Multidrug resistance protein D"/>
    <property type="match status" value="1"/>
</dbReference>
<organism evidence="10 11">
    <name type="scientific">Photobacterium atrarenae</name>
    <dbReference type="NCBI Taxonomy" id="865757"/>
    <lineage>
        <taxon>Bacteria</taxon>
        <taxon>Pseudomonadati</taxon>
        <taxon>Pseudomonadota</taxon>
        <taxon>Gammaproteobacteria</taxon>
        <taxon>Vibrionales</taxon>
        <taxon>Vibrionaceae</taxon>
        <taxon>Photobacterium</taxon>
    </lineage>
</organism>
<evidence type="ECO:0000256" key="6">
    <source>
        <dbReference type="ARBA" id="ARBA00022989"/>
    </source>
</evidence>
<feature type="domain" description="Major facilitator superfamily (MFS) profile" evidence="9">
    <location>
        <begin position="9"/>
        <end position="396"/>
    </location>
</feature>
<keyword evidence="6 8" id="KW-1133">Transmembrane helix</keyword>
<feature type="transmembrane region" description="Helical" evidence="8">
    <location>
        <begin position="365"/>
        <end position="389"/>
    </location>
</feature>
<keyword evidence="5 8" id="KW-0812">Transmembrane</keyword>
<feature type="transmembrane region" description="Helical" evidence="8">
    <location>
        <begin position="133"/>
        <end position="155"/>
    </location>
</feature>
<protein>
    <recommendedName>
        <fullName evidence="8">Bcr/CflA family efflux transporter</fullName>
    </recommendedName>
</protein>
<evidence type="ECO:0000313" key="11">
    <source>
        <dbReference type="Proteomes" id="UP001057998"/>
    </source>
</evidence>
<dbReference type="InterPro" id="IPR036259">
    <property type="entry name" value="MFS_trans_sf"/>
</dbReference>
<dbReference type="InterPro" id="IPR020846">
    <property type="entry name" value="MFS_dom"/>
</dbReference>
<accession>A0ABY5GI95</accession>
<dbReference type="NCBIfam" id="NF008270">
    <property type="entry name" value="PRK11043.1"/>
    <property type="match status" value="1"/>
</dbReference>
<dbReference type="PROSITE" id="PS50850">
    <property type="entry name" value="MFS"/>
    <property type="match status" value="1"/>
</dbReference>